<gene>
    <name evidence="3" type="ORF">THS5294_01367</name>
</gene>
<dbReference type="InterPro" id="IPR003395">
    <property type="entry name" value="RecF/RecN/SMC_N"/>
</dbReference>
<proteinExistence type="predicted"/>
<evidence type="ECO:0000256" key="1">
    <source>
        <dbReference type="SAM" id="Coils"/>
    </source>
</evidence>
<dbReference type="eggNOG" id="COG1196">
    <property type="taxonomic scope" value="Bacteria"/>
</dbReference>
<reference evidence="3 4" key="1">
    <citation type="submission" date="2015-09" db="EMBL/GenBank/DDBJ databases">
        <authorList>
            <consortium name="Swine Surveillance"/>
        </authorList>
    </citation>
    <scope>NUCLEOTIDE SEQUENCE [LARGE SCALE GENOMIC DNA]</scope>
    <source>
        <strain evidence="3 4">CECT 5294</strain>
    </source>
</reference>
<organism evidence="3 4">
    <name type="scientific">Thalassobacter stenotrophicus</name>
    <dbReference type="NCBI Taxonomy" id="266809"/>
    <lineage>
        <taxon>Bacteria</taxon>
        <taxon>Pseudomonadati</taxon>
        <taxon>Pseudomonadota</taxon>
        <taxon>Alphaproteobacteria</taxon>
        <taxon>Rhodobacterales</taxon>
        <taxon>Roseobacteraceae</taxon>
        <taxon>Thalassobacter</taxon>
    </lineage>
</organism>
<dbReference type="Proteomes" id="UP000051298">
    <property type="component" value="Unassembled WGS sequence"/>
</dbReference>
<dbReference type="STRING" id="266809.PM03_14580"/>
<keyword evidence="1" id="KW-0175">Coiled coil</keyword>
<sequence length="876" mass="93817">MKLRSLKLHNVRRFAGQTAQIGPFGDGLTTITAENEQGKSTFFDALHVLLFSAHSSQSQEVKSLQPHSGGPVQIAAEIELDGHNYRIEKTYLQQRSAQVIDASTGAIVQQAGDAEAWIEAHILRAHKGPTGLLWVRQGMSHVDPTGRDKDADNLAARRDLMSSVQGQIDTVTGGRRMDRIVGRARAELDTLATKTLRPKANGPWKDAEDTAEALELSCDQLQQQVRKLSAALSQKRSAKARLSALNDPELAQTRAAKIKAAAEALKTAQGHLAKLNEASAALDLITREEALVAQSLRDMDAMRDRRATLLRDLKAQEDAHAKATQAEASAAQALSAQKEKLATAQADRQDLEAARQAAQKAQATAQKWDRLRALTRTRDALIAPRAALQDAQTALSTTPEVTSADIEALDALRISLTVAEERHNAAAAKVVLRPEGHAKATRDGALIAPETDLPIDADMTITLEGYGAVRLVPGSAADRGKRDALRTQMASQLAALGVADVPAARAALSARQEAKAGAATARAQIAALAPDGTDALEATWRTLCAELDHAADAPLPAPTHETQTTQTLDQTAHKLDAEIEAARAPLDALQQAVTQAITARAKATGALERLATEQQALAPAPDEDSQRTDLEAKRTSLAEQRAKADAEVATLQAITPDVSALEAAHQRLIGAQTADETERRALELQLAGLTAEIGVQADAGVEEKLAETEGQLVQARTRAARYAQEAQAWALLIQELEDARQAAQETYFAPIRAELTPLLAQLHAGAAFDLDPDKMLVRSITRDGVTDTLDVLSGGAYEQIAILTRLAFARLFAKQGQHVPIILDDALVHTDDARIEAMFTMLAQTAQNQQIIVLSCRTRAFSDLGGTRAAIRVGVN</sequence>
<dbReference type="InterPro" id="IPR027417">
    <property type="entry name" value="P-loop_NTPase"/>
</dbReference>
<dbReference type="Pfam" id="PF02463">
    <property type="entry name" value="SMC_N"/>
    <property type="match status" value="1"/>
</dbReference>
<dbReference type="AlphaFoldDB" id="A0A0P1EYB8"/>
<feature type="coiled-coil region" evidence="1">
    <location>
        <begin position="204"/>
        <end position="371"/>
    </location>
</feature>
<feature type="coiled-coil region" evidence="1">
    <location>
        <begin position="705"/>
        <end position="746"/>
    </location>
</feature>
<evidence type="ECO:0000313" key="3">
    <source>
        <dbReference type="EMBL" id="CUH60078.1"/>
    </source>
</evidence>
<feature type="domain" description="RecF/RecN/SMC N-terminal" evidence="2">
    <location>
        <begin position="3"/>
        <end position="863"/>
    </location>
</feature>
<accession>A0A0P1EYB8</accession>
<dbReference type="SUPFAM" id="SSF52540">
    <property type="entry name" value="P-loop containing nucleoside triphosphate hydrolases"/>
    <property type="match status" value="1"/>
</dbReference>
<evidence type="ECO:0000259" key="2">
    <source>
        <dbReference type="Pfam" id="PF02463"/>
    </source>
</evidence>
<dbReference type="EMBL" id="CYRX01000024">
    <property type="protein sequence ID" value="CUH60078.1"/>
    <property type="molecule type" value="Genomic_DNA"/>
</dbReference>
<evidence type="ECO:0000313" key="4">
    <source>
        <dbReference type="Proteomes" id="UP000051298"/>
    </source>
</evidence>
<dbReference type="Gene3D" id="3.40.50.300">
    <property type="entry name" value="P-loop containing nucleotide triphosphate hydrolases"/>
    <property type="match status" value="2"/>
</dbReference>
<dbReference type="RefSeq" id="WP_058123136.1">
    <property type="nucleotide sequence ID" value="NZ_CYRX01000024.1"/>
</dbReference>
<dbReference type="PANTHER" id="PTHR41259:SF1">
    <property type="entry name" value="DOUBLE-STRAND BREAK REPAIR RAD50 ATPASE, PUTATIVE-RELATED"/>
    <property type="match status" value="1"/>
</dbReference>
<protein>
    <submittedName>
        <fullName evidence="3">Chromosome segregation protein</fullName>
    </submittedName>
</protein>
<name>A0A0P1EYB8_9RHOB</name>
<dbReference type="PANTHER" id="PTHR41259">
    <property type="entry name" value="DOUBLE-STRAND BREAK REPAIR RAD50 ATPASE, PUTATIVE-RELATED"/>
    <property type="match status" value="1"/>
</dbReference>